<evidence type="ECO:0000313" key="2">
    <source>
        <dbReference type="EMBL" id="CEL60326.1"/>
    </source>
</evidence>
<dbReference type="EMBL" id="LN679557">
    <property type="protein sequence ID" value="CEL60326.1"/>
    <property type="molecule type" value="Genomic_DNA"/>
</dbReference>
<keyword evidence="3" id="KW-1185">Reference proteome</keyword>
<accession>A0A0B7FQP8</accession>
<gene>
    <name evidence="2" type="ORF">RSOLAG1IB_12339</name>
</gene>
<proteinExistence type="predicted"/>
<reference evidence="2 3" key="1">
    <citation type="submission" date="2014-11" db="EMBL/GenBank/DDBJ databases">
        <authorList>
            <person name="Wibberg Daniel"/>
        </authorList>
    </citation>
    <scope>NUCLEOTIDE SEQUENCE [LARGE SCALE GENOMIC DNA]</scope>
    <source>
        <strain evidence="2">Rhizoctonia solani AG1-IB 7/3/14</strain>
    </source>
</reference>
<dbReference type="AlphaFoldDB" id="A0A0B7FQP8"/>
<evidence type="ECO:0000313" key="3">
    <source>
        <dbReference type="Proteomes" id="UP000059188"/>
    </source>
</evidence>
<name>A0A0B7FQP8_THACB</name>
<feature type="compositionally biased region" description="Polar residues" evidence="1">
    <location>
        <begin position="332"/>
        <end position="342"/>
    </location>
</feature>
<dbReference type="Proteomes" id="UP000059188">
    <property type="component" value="Unassembled WGS sequence"/>
</dbReference>
<feature type="region of interest" description="Disordered" evidence="1">
    <location>
        <begin position="317"/>
        <end position="342"/>
    </location>
</feature>
<dbReference type="OrthoDB" id="3252992at2759"/>
<organism evidence="2 3">
    <name type="scientific">Thanatephorus cucumeris (strain AG1-IB / isolate 7/3/14)</name>
    <name type="common">Lettuce bottom rot fungus</name>
    <name type="synonym">Rhizoctonia solani</name>
    <dbReference type="NCBI Taxonomy" id="1108050"/>
    <lineage>
        <taxon>Eukaryota</taxon>
        <taxon>Fungi</taxon>
        <taxon>Dikarya</taxon>
        <taxon>Basidiomycota</taxon>
        <taxon>Agaricomycotina</taxon>
        <taxon>Agaricomycetes</taxon>
        <taxon>Cantharellales</taxon>
        <taxon>Ceratobasidiaceae</taxon>
        <taxon>Rhizoctonia</taxon>
        <taxon>Rhizoctonia solani AG-1</taxon>
    </lineage>
</organism>
<sequence length="482" mass="52323">MTTIYSRVAKLVAKRSSSITGRLLVPKSTFLAPRIIQPPPFAHLVPRPNPPPAIPDAVIDPALRNLVPGEPIAGNIVNNVVDRAQNVPKAQYMVDVTHHFIKSFPSHIRGRPDQLRKTHEVKTWNIEDLETVSRVDFVNQCLSTHELEDDFRASSTRGPPFKISWTGSSGGKAGARTFETDEEFNIYRRQFLDADKTGKNMTIAVSFDTEEMDAFRAKKRIRGAADAPDAPAQKITRVEQAEEASQINGKFILMLKATHKCADHPGEHGEPGHCFVTQTGEHLGLNMRRLSVWSAAMAAGEATRYVPPNLPEFDGVQVGGLAAPKPRGRAPTRSSASLSPPGSIDTSSILVAALVPVISTLVQRCEALQMPSPLPACPSATAVPVASTSQVMLDGATPPSPPSTPDSHIKDCLVAFKAKSGIDLLRHVDALKHRDLTPNVIPKVPHDHLASLLGISEGKTLLYQQFCSDWSARLMLKLAAHT</sequence>
<evidence type="ECO:0000256" key="1">
    <source>
        <dbReference type="SAM" id="MobiDB-lite"/>
    </source>
</evidence>
<protein>
    <submittedName>
        <fullName evidence="2">Uncharacterized protein</fullName>
    </submittedName>
</protein>